<organism evidence="2 3">
    <name type="scientific">Lentzea albidocapillata</name>
    <dbReference type="NCBI Taxonomy" id="40571"/>
    <lineage>
        <taxon>Bacteria</taxon>
        <taxon>Bacillati</taxon>
        <taxon>Actinomycetota</taxon>
        <taxon>Actinomycetes</taxon>
        <taxon>Pseudonocardiales</taxon>
        <taxon>Pseudonocardiaceae</taxon>
        <taxon>Lentzea</taxon>
    </lineage>
</organism>
<dbReference type="OrthoDB" id="3544222at2"/>
<proteinExistence type="predicted"/>
<name>A0A1W2DBG8_9PSEU</name>
<keyword evidence="1" id="KW-0732">Signal</keyword>
<feature type="chain" id="PRO_5039377434" evidence="1">
    <location>
        <begin position="24"/>
        <end position="125"/>
    </location>
</feature>
<dbReference type="Pfam" id="PF03995">
    <property type="entry name" value="Inhibitor_I36"/>
    <property type="match status" value="1"/>
</dbReference>
<evidence type="ECO:0000313" key="2">
    <source>
        <dbReference type="EMBL" id="SMC94733.1"/>
    </source>
</evidence>
<feature type="signal peptide" evidence="1">
    <location>
        <begin position="1"/>
        <end position="23"/>
    </location>
</feature>
<gene>
    <name evidence="2" type="ORF">SAMN05660733_02816</name>
</gene>
<dbReference type="EMBL" id="FWYC01000007">
    <property type="protein sequence ID" value="SMC94733.1"/>
    <property type="molecule type" value="Genomic_DNA"/>
</dbReference>
<dbReference type="Gene3D" id="2.60.20.10">
    <property type="entry name" value="Crystallins"/>
    <property type="match status" value="1"/>
</dbReference>
<accession>A0A1W2DBG8</accession>
<keyword evidence="3" id="KW-1185">Reference proteome</keyword>
<dbReference type="eggNOG" id="ENOG5031Q8P">
    <property type="taxonomic scope" value="Bacteria"/>
</dbReference>
<dbReference type="RefSeq" id="WP_030482162.1">
    <property type="nucleotide sequence ID" value="NZ_FWYC01000007.1"/>
</dbReference>
<dbReference type="InterPro" id="IPR011024">
    <property type="entry name" value="G_crystallin-like"/>
</dbReference>
<protein>
    <submittedName>
        <fullName evidence="2">Peptidase inhibitor family I36</fullName>
    </submittedName>
</protein>
<reference evidence="3" key="1">
    <citation type="submission" date="2017-04" db="EMBL/GenBank/DDBJ databases">
        <authorList>
            <person name="Varghese N."/>
            <person name="Submissions S."/>
        </authorList>
    </citation>
    <scope>NUCLEOTIDE SEQUENCE [LARGE SCALE GENOMIC DNA]</scope>
    <source>
        <strain evidence="3">DSM 44073</strain>
    </source>
</reference>
<dbReference type="SUPFAM" id="SSF49695">
    <property type="entry name" value="gamma-Crystallin-like"/>
    <property type="match status" value="1"/>
</dbReference>
<dbReference type="AlphaFoldDB" id="A0A1W2DBG8"/>
<evidence type="ECO:0000256" key="1">
    <source>
        <dbReference type="SAM" id="SignalP"/>
    </source>
</evidence>
<evidence type="ECO:0000313" key="3">
    <source>
        <dbReference type="Proteomes" id="UP000192840"/>
    </source>
</evidence>
<sequence>MVFGIKKVLAGLAVAFTAMTALSGGTAQAGAIGIAAYSDCPPSHMCGFEHEKGGGRHVALQQRIPDLRQFNIDNQVTSGWNRSGVPFCWFTEPNFQGARYQSESGSWGYFPHNDAYSSVWRGTCR</sequence>
<dbReference type="Proteomes" id="UP000192840">
    <property type="component" value="Unassembled WGS sequence"/>
</dbReference>